<sequence>MSSLPQAHNALSQAERSRLVRSTRKLQALLGATPQVIEAAVYKGVNHHVQVYIQMQSGVAVSSAPSSSFSDRRHRSPQSATPRLFLSLNPPAAHKHTLSLLSPSTPLSPTTNTTPNTPPTLSRSLSAKDTRQRRLAKLTRTLSENIAPEMINPPPTVHPQLLRAATTIGRTHAQTERRNVRAVFPTPATHVPAAAVPALVPVPADVPAPILSLPIPLAPLTMPWVRPLSPPIRCDTSSALARSFSTATRSSQGSASGASRPQRHRRAGSLTLPTPDARSRDSALTRELDGAKILKALRYELQTGQCRKEKEWSGEWNLEMEKVAKRLWSLNEPSTLGLHCSGVAVRKHSEDLKAKPQLSYGSRIWQWVQKPIGSTAALGGGRGTPQEEIPLIPGPQAEEAAARQQCNVDKPAYSSLKKFEGSLTPLHIKNKLSFGEGLNDAVMSKANGVPRHRCRKCEK</sequence>
<reference evidence="2" key="1">
    <citation type="submission" date="2023-03" db="EMBL/GenBank/DDBJ databases">
        <title>Massive genome expansion in bonnet fungi (Mycena s.s.) driven by repeated elements and novel gene families across ecological guilds.</title>
        <authorList>
            <consortium name="Lawrence Berkeley National Laboratory"/>
            <person name="Harder C.B."/>
            <person name="Miyauchi S."/>
            <person name="Viragh M."/>
            <person name="Kuo A."/>
            <person name="Thoen E."/>
            <person name="Andreopoulos B."/>
            <person name="Lu D."/>
            <person name="Skrede I."/>
            <person name="Drula E."/>
            <person name="Henrissat B."/>
            <person name="Morin E."/>
            <person name="Kohler A."/>
            <person name="Barry K."/>
            <person name="LaButti K."/>
            <person name="Morin E."/>
            <person name="Salamov A."/>
            <person name="Lipzen A."/>
            <person name="Mereny Z."/>
            <person name="Hegedus B."/>
            <person name="Baldrian P."/>
            <person name="Stursova M."/>
            <person name="Weitz H."/>
            <person name="Taylor A."/>
            <person name="Grigoriev I.V."/>
            <person name="Nagy L.G."/>
            <person name="Martin F."/>
            <person name="Kauserud H."/>
        </authorList>
    </citation>
    <scope>NUCLEOTIDE SEQUENCE</scope>
    <source>
        <strain evidence="2">CBHHK002</strain>
    </source>
</reference>
<proteinExistence type="predicted"/>
<feature type="region of interest" description="Disordered" evidence="1">
    <location>
        <begin position="243"/>
        <end position="283"/>
    </location>
</feature>
<gene>
    <name evidence="2" type="ORF">DFH08DRAFT_819676</name>
</gene>
<keyword evidence="3" id="KW-1185">Reference proteome</keyword>
<dbReference type="Proteomes" id="UP001218218">
    <property type="component" value="Unassembled WGS sequence"/>
</dbReference>
<dbReference type="EMBL" id="JARIHO010000056">
    <property type="protein sequence ID" value="KAJ7318787.1"/>
    <property type="molecule type" value="Genomic_DNA"/>
</dbReference>
<dbReference type="AlphaFoldDB" id="A0AAD6ZDS9"/>
<feature type="compositionally biased region" description="Low complexity" evidence="1">
    <location>
        <begin position="98"/>
        <end position="125"/>
    </location>
</feature>
<organism evidence="2 3">
    <name type="scientific">Mycena albidolilacea</name>
    <dbReference type="NCBI Taxonomy" id="1033008"/>
    <lineage>
        <taxon>Eukaryota</taxon>
        <taxon>Fungi</taxon>
        <taxon>Dikarya</taxon>
        <taxon>Basidiomycota</taxon>
        <taxon>Agaricomycotina</taxon>
        <taxon>Agaricomycetes</taxon>
        <taxon>Agaricomycetidae</taxon>
        <taxon>Agaricales</taxon>
        <taxon>Marasmiineae</taxon>
        <taxon>Mycenaceae</taxon>
        <taxon>Mycena</taxon>
    </lineage>
</organism>
<evidence type="ECO:0000256" key="1">
    <source>
        <dbReference type="SAM" id="MobiDB-lite"/>
    </source>
</evidence>
<name>A0AAD6ZDS9_9AGAR</name>
<evidence type="ECO:0000313" key="3">
    <source>
        <dbReference type="Proteomes" id="UP001218218"/>
    </source>
</evidence>
<accession>A0AAD6ZDS9</accession>
<feature type="region of interest" description="Disordered" evidence="1">
    <location>
        <begin position="63"/>
        <end position="131"/>
    </location>
</feature>
<protein>
    <submittedName>
        <fullName evidence="2">Uncharacterized protein</fullName>
    </submittedName>
</protein>
<evidence type="ECO:0000313" key="2">
    <source>
        <dbReference type="EMBL" id="KAJ7318787.1"/>
    </source>
</evidence>
<comment type="caution">
    <text evidence="2">The sequence shown here is derived from an EMBL/GenBank/DDBJ whole genome shotgun (WGS) entry which is preliminary data.</text>
</comment>
<feature type="compositionally biased region" description="Low complexity" evidence="1">
    <location>
        <begin position="245"/>
        <end position="260"/>
    </location>
</feature>